<keyword evidence="1" id="KW-0805">Transcription regulation</keyword>
<dbReference type="InterPro" id="IPR011991">
    <property type="entry name" value="ArsR-like_HTH"/>
</dbReference>
<keyword evidence="2" id="KW-0238">DNA-binding</keyword>
<evidence type="ECO:0000313" key="6">
    <source>
        <dbReference type="Proteomes" id="UP001163064"/>
    </source>
</evidence>
<protein>
    <submittedName>
        <fullName evidence="5">Helix-turn-helix domain-containing protein</fullName>
    </submittedName>
</protein>
<reference evidence="5" key="1">
    <citation type="submission" date="2022-10" db="EMBL/GenBank/DDBJ databases">
        <title>Streptomyces beihaiensis sp. nov., a chitin degrading actinobacterium, isolated from shrimp pond soil.</title>
        <authorList>
            <person name="Xie J."/>
            <person name="Shen N."/>
        </authorList>
    </citation>
    <scope>NUCLEOTIDE SEQUENCE</scope>
    <source>
        <strain evidence="5">GXMU-J5</strain>
    </source>
</reference>
<dbReference type="PANTHER" id="PTHR43132">
    <property type="entry name" value="ARSENICAL RESISTANCE OPERON REPRESSOR ARSR-RELATED"/>
    <property type="match status" value="1"/>
</dbReference>
<keyword evidence="3" id="KW-0804">Transcription</keyword>
<proteinExistence type="predicted"/>
<accession>A0ABT3TMJ2</accession>
<evidence type="ECO:0000256" key="3">
    <source>
        <dbReference type="ARBA" id="ARBA00023163"/>
    </source>
</evidence>
<evidence type="ECO:0000259" key="4">
    <source>
        <dbReference type="PROSITE" id="PS50987"/>
    </source>
</evidence>
<dbReference type="CDD" id="cd00090">
    <property type="entry name" value="HTH_ARSR"/>
    <property type="match status" value="1"/>
</dbReference>
<gene>
    <name evidence="5" type="ORF">OFY01_00455</name>
</gene>
<evidence type="ECO:0000256" key="2">
    <source>
        <dbReference type="ARBA" id="ARBA00023125"/>
    </source>
</evidence>
<dbReference type="PROSITE" id="PS50987">
    <property type="entry name" value="HTH_ARSR_2"/>
    <property type="match status" value="1"/>
</dbReference>
<dbReference type="EMBL" id="JAPHNL010000001">
    <property type="protein sequence ID" value="MCX3058267.1"/>
    <property type="molecule type" value="Genomic_DNA"/>
</dbReference>
<dbReference type="Gene3D" id="1.10.10.10">
    <property type="entry name" value="Winged helix-like DNA-binding domain superfamily/Winged helix DNA-binding domain"/>
    <property type="match status" value="1"/>
</dbReference>
<evidence type="ECO:0000256" key="1">
    <source>
        <dbReference type="ARBA" id="ARBA00023015"/>
    </source>
</evidence>
<name>A0ABT3TMJ2_9ACTN</name>
<dbReference type="InterPro" id="IPR051011">
    <property type="entry name" value="Metal_resp_trans_reg"/>
</dbReference>
<dbReference type="InterPro" id="IPR001845">
    <property type="entry name" value="HTH_ArsR_DNA-bd_dom"/>
</dbReference>
<organism evidence="5 6">
    <name type="scientific">Streptomyces beihaiensis</name>
    <dbReference type="NCBI Taxonomy" id="2984495"/>
    <lineage>
        <taxon>Bacteria</taxon>
        <taxon>Bacillati</taxon>
        <taxon>Actinomycetota</taxon>
        <taxon>Actinomycetes</taxon>
        <taxon>Kitasatosporales</taxon>
        <taxon>Streptomycetaceae</taxon>
        <taxon>Streptomyces</taxon>
    </lineage>
</organism>
<dbReference type="Pfam" id="PF12840">
    <property type="entry name" value="HTH_20"/>
    <property type="match status" value="1"/>
</dbReference>
<keyword evidence="6" id="KW-1185">Reference proteome</keyword>
<dbReference type="RefSeq" id="WP_266595134.1">
    <property type="nucleotide sequence ID" value="NZ_JAPHNL010000001.1"/>
</dbReference>
<dbReference type="SUPFAM" id="SSF46785">
    <property type="entry name" value="Winged helix' DNA-binding domain"/>
    <property type="match status" value="1"/>
</dbReference>
<feature type="domain" description="HTH arsR-type" evidence="4">
    <location>
        <begin position="248"/>
        <end position="334"/>
    </location>
</feature>
<evidence type="ECO:0000313" key="5">
    <source>
        <dbReference type="EMBL" id="MCX3058267.1"/>
    </source>
</evidence>
<dbReference type="InterPro" id="IPR036388">
    <property type="entry name" value="WH-like_DNA-bd_sf"/>
</dbReference>
<dbReference type="Proteomes" id="UP001163064">
    <property type="component" value="Unassembled WGS sequence"/>
</dbReference>
<dbReference type="PANTHER" id="PTHR43132:SF8">
    <property type="entry name" value="HTH-TYPE TRANSCRIPTIONAL REGULATOR KMTR"/>
    <property type="match status" value="1"/>
</dbReference>
<dbReference type="SMART" id="SM00418">
    <property type="entry name" value="HTH_ARSR"/>
    <property type="match status" value="1"/>
</dbReference>
<dbReference type="InterPro" id="IPR036390">
    <property type="entry name" value="WH_DNA-bd_sf"/>
</dbReference>
<sequence>MMRIGKEAFLLRLHFTADDLKKVRLLRNPDPVWEIVCSICRLKTGEGQVAFGAWRDSTRSRLQQDARLRAALSPLRGLIPSVGYIPDFLTPSASADLSAALEAVRGTPSRVVTRQLIRLERVQREAGRPGTAPRPADTDPGTVAAALRTYFDTVLRPHWPRMRALVGADADGRTQSLLDGGVEELLNGLAPFARWRDPVLEVDYPVDREVALDGRGLVLVPSFFCWRRPTAPADPTLAPVLVYPVAKESGEAARAWGAGAVRLLGRTRAAVLSAVARGDGRTSSDVAHAVGIAHSSTSYQIEVLRDGGLVSSRRSGKHVVHSVTPLGLRILAAG</sequence>
<comment type="caution">
    <text evidence="5">The sequence shown here is derived from an EMBL/GenBank/DDBJ whole genome shotgun (WGS) entry which is preliminary data.</text>
</comment>